<dbReference type="CDD" id="cd18805">
    <property type="entry name" value="SF2_C_suv3"/>
    <property type="match status" value="1"/>
</dbReference>
<keyword evidence="9" id="KW-0067">ATP-binding</keyword>
<evidence type="ECO:0000259" key="15">
    <source>
        <dbReference type="PROSITE" id="PS51194"/>
    </source>
</evidence>
<evidence type="ECO:0000256" key="10">
    <source>
        <dbReference type="ARBA" id="ARBA00022946"/>
    </source>
</evidence>
<keyword evidence="11" id="KW-0496">Mitochondrion</keyword>
<evidence type="ECO:0000256" key="13">
    <source>
        <dbReference type="ARBA" id="ARBA00069703"/>
    </source>
</evidence>
<comment type="cofactor">
    <cofactor evidence="1">
        <name>Mn(2+)</name>
        <dbReference type="ChEBI" id="CHEBI:29035"/>
    </cofactor>
</comment>
<dbReference type="Pfam" id="PF18147">
    <property type="entry name" value="Suv3_C_1"/>
    <property type="match status" value="1"/>
</dbReference>
<evidence type="ECO:0000256" key="6">
    <source>
        <dbReference type="ARBA" id="ARBA00022741"/>
    </source>
</evidence>
<evidence type="ECO:0000256" key="12">
    <source>
        <dbReference type="ARBA" id="ARBA00047984"/>
    </source>
</evidence>
<evidence type="ECO:0000256" key="1">
    <source>
        <dbReference type="ARBA" id="ARBA00001936"/>
    </source>
</evidence>
<feature type="region of interest" description="Disordered" evidence="14">
    <location>
        <begin position="714"/>
        <end position="746"/>
    </location>
</feature>
<dbReference type="EC" id="3.6.4.13" evidence="5"/>
<dbReference type="Pfam" id="PF00271">
    <property type="entry name" value="Helicase_C"/>
    <property type="match status" value="1"/>
</dbReference>
<dbReference type="FunFam" id="3.40.50.300:FF:000269">
    <property type="entry name" value="ATP-dependent RNA helicase SUPV3L1, mitochondrial"/>
    <property type="match status" value="1"/>
</dbReference>
<dbReference type="Gene3D" id="3.40.50.300">
    <property type="entry name" value="P-loop containing nucleotide triphosphate hydrolases"/>
    <property type="match status" value="2"/>
</dbReference>
<keyword evidence="8" id="KW-0347">Helicase</keyword>
<evidence type="ECO:0000256" key="4">
    <source>
        <dbReference type="ARBA" id="ARBA00008708"/>
    </source>
</evidence>
<evidence type="ECO:0000256" key="11">
    <source>
        <dbReference type="ARBA" id="ARBA00023128"/>
    </source>
</evidence>
<organism evidence="16">
    <name type="scientific">Scapholeberis mucronata</name>
    <dbReference type="NCBI Taxonomy" id="202097"/>
    <lineage>
        <taxon>Eukaryota</taxon>
        <taxon>Metazoa</taxon>
        <taxon>Ecdysozoa</taxon>
        <taxon>Arthropoda</taxon>
        <taxon>Crustacea</taxon>
        <taxon>Branchiopoda</taxon>
        <taxon>Diplostraca</taxon>
        <taxon>Cladocera</taxon>
        <taxon>Anomopoda</taxon>
        <taxon>Daphniidae</taxon>
        <taxon>Scapholeberis</taxon>
    </lineage>
</organism>
<evidence type="ECO:0000256" key="7">
    <source>
        <dbReference type="ARBA" id="ARBA00022801"/>
    </source>
</evidence>
<dbReference type="Gene3D" id="1.20.58.1080">
    <property type="match status" value="1"/>
</dbReference>
<dbReference type="PANTHER" id="PTHR12131:SF1">
    <property type="entry name" value="ATP-DEPENDENT RNA HELICASE SUPV3L1, MITOCHONDRIAL-RELATED"/>
    <property type="match status" value="1"/>
</dbReference>
<feature type="domain" description="Helicase C-terminal" evidence="15">
    <location>
        <begin position="318"/>
        <end position="483"/>
    </location>
</feature>
<evidence type="ECO:0000256" key="3">
    <source>
        <dbReference type="ARBA" id="ARBA00004173"/>
    </source>
</evidence>
<dbReference type="InterPro" id="IPR050699">
    <property type="entry name" value="RNA-DNA_Helicase"/>
</dbReference>
<evidence type="ECO:0000256" key="2">
    <source>
        <dbReference type="ARBA" id="ARBA00001946"/>
    </source>
</evidence>
<dbReference type="InterPro" id="IPR055206">
    <property type="entry name" value="DEXQc_SUV3"/>
</dbReference>
<dbReference type="InterPro" id="IPR022192">
    <property type="entry name" value="SUV3_C"/>
</dbReference>
<dbReference type="Gene3D" id="1.10.1740.140">
    <property type="match status" value="1"/>
</dbReference>
<sequence>MLLKTILRSPFKQIVRFKKTAPPLSQLVVPLAVKPRSQDFNVGAELTGKLDSEQIMKLLSKFYQRREIKSAAFENGIDNHIYHQTYLSFRRSCLDAEKLPVDLHITLSDIISGSCHIDTLLPFFIRHAKQVFPHLECLDDLKKISDLRLPANWYPEARALTRKVVFHSGPTNSGKTYHALERFFSSKSGVYCGPLKLLASEVFFKSNDRGVSCDLITGEERNFANENKSPSNHVACTVEMVSVNTPYEVAVIDEIQMLKDPNRGWAWTRALLGVVAEEVHLCGEAAAIDVVKEILTSTSEEIELRHYKRLTELVIEDTSLETLSNIRPGDCLVCFNKQDIFWATRQIEAMGIECAVIYGSLPPGTKLAQAKKFNDPNHPCKVLVATDAIGMGLNLNIGRVIFNSLIKPTVNEKGEKEMDNITTSQALQIAGRAGRYGTHFSTGYVTTFKSEDLPTLKKLLSQHPEPLSQVGLHPTAEQIELYAYHLPHANLSNLVDIFVSLSTVDDSLYFMCNINDFKFLADMIQHVPLPLRARYVFCCAPINRKVPFVCSMFLKFARQYSRNEALTFDWLGRQIGWPFPCPNTLLDLVHLESVFDVLDLYLWLSYRFQDLFPDSALVRDMQKELDCLIQTGVAQITRLLVNSETKVSRGTRQAVEAEESQNNLGLSKLRQSVPIENTSTHGRLAERLMSEGLLTPKLLDELRKEWQFQIERERPQSYPAYTTKDNMKQSKRTRSEMFKTRKLSRK</sequence>
<proteinExistence type="evidence at transcript level"/>
<keyword evidence="10" id="KW-0809">Transit peptide</keyword>
<dbReference type="FunFam" id="1.20.58.1080:FF:000001">
    <property type="entry name" value="ATP-dependent RNA helicase SUPV3L1, mitochondrial"/>
    <property type="match status" value="1"/>
</dbReference>
<comment type="similarity">
    <text evidence="4">Belongs to the helicase family.</text>
</comment>
<dbReference type="InterPro" id="IPR041453">
    <property type="entry name" value="Suv3_N"/>
</dbReference>
<dbReference type="GO" id="GO:0005524">
    <property type="term" value="F:ATP binding"/>
    <property type="evidence" value="ECO:0007669"/>
    <property type="project" value="UniProtKB-KW"/>
</dbReference>
<dbReference type="FunFam" id="3.40.50.300:FF:000446">
    <property type="entry name" value="ATP-dependent RNA helicase SUPV3L1, mitochondrial"/>
    <property type="match status" value="1"/>
</dbReference>
<name>A0A4Y7NJQ3_9CRUS</name>
<dbReference type="CDD" id="cd17913">
    <property type="entry name" value="DEXQc_Suv3"/>
    <property type="match status" value="1"/>
</dbReference>
<comment type="catalytic activity">
    <reaction evidence="12">
        <text>ATP + H2O = ADP + phosphate + H(+)</text>
        <dbReference type="Rhea" id="RHEA:13065"/>
        <dbReference type="ChEBI" id="CHEBI:15377"/>
        <dbReference type="ChEBI" id="CHEBI:15378"/>
        <dbReference type="ChEBI" id="CHEBI:30616"/>
        <dbReference type="ChEBI" id="CHEBI:43474"/>
        <dbReference type="ChEBI" id="CHEBI:456216"/>
        <dbReference type="EC" id="3.6.4.13"/>
    </reaction>
</comment>
<dbReference type="GO" id="GO:0000965">
    <property type="term" value="P:mitochondrial RNA 3'-end processing"/>
    <property type="evidence" value="ECO:0007669"/>
    <property type="project" value="TreeGrafter"/>
</dbReference>
<evidence type="ECO:0000256" key="9">
    <source>
        <dbReference type="ARBA" id="ARBA00022840"/>
    </source>
</evidence>
<dbReference type="Gene3D" id="1.20.272.40">
    <property type="match status" value="1"/>
</dbReference>
<dbReference type="SUPFAM" id="SSF52540">
    <property type="entry name" value="P-loop containing nucleoside triphosphate hydrolases"/>
    <property type="match status" value="2"/>
</dbReference>
<dbReference type="GO" id="GO:0003724">
    <property type="term" value="F:RNA helicase activity"/>
    <property type="evidence" value="ECO:0007669"/>
    <property type="project" value="UniProtKB-EC"/>
</dbReference>
<keyword evidence="6" id="KW-0547">Nucleotide-binding</keyword>
<comment type="cofactor">
    <cofactor evidence="2">
        <name>Mg(2+)</name>
        <dbReference type="ChEBI" id="CHEBI:18420"/>
    </cofactor>
</comment>
<dbReference type="Pfam" id="PF18114">
    <property type="entry name" value="Suv3_N"/>
    <property type="match status" value="1"/>
</dbReference>
<dbReference type="InterPro" id="IPR041082">
    <property type="entry name" value="Suv3_C_1"/>
</dbReference>
<dbReference type="SMART" id="SM00490">
    <property type="entry name" value="HELICc"/>
    <property type="match status" value="1"/>
</dbReference>
<dbReference type="Pfam" id="PF22527">
    <property type="entry name" value="DEXQc_Suv3"/>
    <property type="match status" value="1"/>
</dbReference>
<comment type="subcellular location">
    <subcellularLocation>
        <location evidence="3">Mitochondrion</location>
    </subcellularLocation>
</comment>
<evidence type="ECO:0000256" key="8">
    <source>
        <dbReference type="ARBA" id="ARBA00022806"/>
    </source>
</evidence>
<protein>
    <recommendedName>
        <fullName evidence="13">ATP-dependent RNA helicase SUV3 homolog, mitochondrial</fullName>
        <ecNumber evidence="5">3.6.4.13</ecNumber>
    </recommendedName>
</protein>
<dbReference type="AlphaFoldDB" id="A0A4Y7NJQ3"/>
<evidence type="ECO:0000256" key="14">
    <source>
        <dbReference type="SAM" id="MobiDB-lite"/>
    </source>
</evidence>
<dbReference type="Pfam" id="PF12513">
    <property type="entry name" value="SUV3_C"/>
    <property type="match status" value="1"/>
</dbReference>
<evidence type="ECO:0000256" key="5">
    <source>
        <dbReference type="ARBA" id="ARBA00012552"/>
    </source>
</evidence>
<dbReference type="InterPro" id="IPR044774">
    <property type="entry name" value="Suv3_DEXQc"/>
</dbReference>
<feature type="compositionally biased region" description="Basic and acidic residues" evidence="14">
    <location>
        <begin position="725"/>
        <end position="739"/>
    </location>
</feature>
<keyword evidence="7" id="KW-0378">Hydrolase</keyword>
<dbReference type="EMBL" id="LR023852">
    <property type="protein sequence ID" value="SVE93471.1"/>
    <property type="molecule type" value="mRNA"/>
</dbReference>
<accession>A0A4Y7NJQ3</accession>
<reference evidence="16" key="1">
    <citation type="submission" date="2018-08" db="EMBL/GenBank/DDBJ databases">
        <authorList>
            <person name="Cornetti L."/>
        </authorList>
    </citation>
    <scope>NUCLEOTIDE SEQUENCE</scope>
    <source>
        <strain evidence="16">BE-ASS</strain>
    </source>
</reference>
<evidence type="ECO:0000313" key="16">
    <source>
        <dbReference type="EMBL" id="SVE93471.1"/>
    </source>
</evidence>
<dbReference type="InterPro" id="IPR027417">
    <property type="entry name" value="P-loop_NTPase"/>
</dbReference>
<dbReference type="GO" id="GO:0016787">
    <property type="term" value="F:hydrolase activity"/>
    <property type="evidence" value="ECO:0007669"/>
    <property type="project" value="UniProtKB-KW"/>
</dbReference>
<dbReference type="GO" id="GO:0045025">
    <property type="term" value="C:mitochondrial degradosome"/>
    <property type="evidence" value="ECO:0007669"/>
    <property type="project" value="TreeGrafter"/>
</dbReference>
<dbReference type="PANTHER" id="PTHR12131">
    <property type="entry name" value="ATP-DEPENDENT RNA AND DNA HELICASE"/>
    <property type="match status" value="1"/>
</dbReference>
<dbReference type="PROSITE" id="PS51194">
    <property type="entry name" value="HELICASE_CTER"/>
    <property type="match status" value="1"/>
</dbReference>
<dbReference type="InterPro" id="IPR001650">
    <property type="entry name" value="Helicase_C-like"/>
</dbReference>
<gene>
    <name evidence="16" type="primary">EOG090X01V1</name>
</gene>